<reference evidence="2 3" key="1">
    <citation type="submission" date="2020-07" db="EMBL/GenBank/DDBJ databases">
        <title>Sequencing the genomes of 1000 actinobacteria strains.</title>
        <authorList>
            <person name="Klenk H.-P."/>
        </authorList>
    </citation>
    <scope>NUCLEOTIDE SEQUENCE [LARGE SCALE GENOMIC DNA]</scope>
    <source>
        <strain evidence="2 3">DSM 19082</strain>
    </source>
</reference>
<dbReference type="Proteomes" id="UP000582231">
    <property type="component" value="Unassembled WGS sequence"/>
</dbReference>
<organism evidence="2 3">
    <name type="scientific">Nocardioides kongjuensis</name>
    <dbReference type="NCBI Taxonomy" id="349522"/>
    <lineage>
        <taxon>Bacteria</taxon>
        <taxon>Bacillati</taxon>
        <taxon>Actinomycetota</taxon>
        <taxon>Actinomycetes</taxon>
        <taxon>Propionibacteriales</taxon>
        <taxon>Nocardioidaceae</taxon>
        <taxon>Nocardioides</taxon>
    </lineage>
</organism>
<feature type="transmembrane region" description="Helical" evidence="1">
    <location>
        <begin position="97"/>
        <end position="126"/>
    </location>
</feature>
<keyword evidence="1" id="KW-0812">Transmembrane</keyword>
<dbReference type="RefSeq" id="WP_179726019.1">
    <property type="nucleotide sequence ID" value="NZ_BAABEF010000001.1"/>
</dbReference>
<sequence length="137" mass="14694">MTTAPRRGEAGGLGRFVVGGFFLVTGGVHLGIVAADPDFYRPFADGALLPFVREGWADIVMARPELYGLLLMAGEIALGVCLLVGGRAARVGWAGVIAFHLLLVLFGWGFLLWVVPALAVLVPLAWRDLSRPQPRRS</sequence>
<dbReference type="EMBL" id="JACCBF010000001">
    <property type="protein sequence ID" value="NYD29668.1"/>
    <property type="molecule type" value="Genomic_DNA"/>
</dbReference>
<keyword evidence="1" id="KW-1133">Transmembrane helix</keyword>
<dbReference type="AlphaFoldDB" id="A0A852RG15"/>
<gene>
    <name evidence="2" type="ORF">BJ958_001214</name>
</gene>
<accession>A0A852RG15</accession>
<evidence type="ECO:0000313" key="2">
    <source>
        <dbReference type="EMBL" id="NYD29668.1"/>
    </source>
</evidence>
<feature type="transmembrane region" description="Helical" evidence="1">
    <location>
        <begin position="66"/>
        <end position="85"/>
    </location>
</feature>
<evidence type="ECO:0000313" key="3">
    <source>
        <dbReference type="Proteomes" id="UP000582231"/>
    </source>
</evidence>
<evidence type="ECO:0008006" key="4">
    <source>
        <dbReference type="Google" id="ProtNLM"/>
    </source>
</evidence>
<comment type="caution">
    <text evidence="2">The sequence shown here is derived from an EMBL/GenBank/DDBJ whole genome shotgun (WGS) entry which is preliminary data.</text>
</comment>
<keyword evidence="3" id="KW-1185">Reference proteome</keyword>
<feature type="transmembrane region" description="Helical" evidence="1">
    <location>
        <begin position="12"/>
        <end position="35"/>
    </location>
</feature>
<keyword evidence="1" id="KW-0472">Membrane</keyword>
<evidence type="ECO:0000256" key="1">
    <source>
        <dbReference type="SAM" id="Phobius"/>
    </source>
</evidence>
<protein>
    <recommendedName>
        <fullName evidence="4">DoxX family membrane protein</fullName>
    </recommendedName>
</protein>
<proteinExistence type="predicted"/>
<name>A0A852RG15_9ACTN</name>